<dbReference type="PIRSF" id="PIRSF036990">
    <property type="entry name" value="UCP036990_CBS_BON"/>
    <property type="match status" value="1"/>
</dbReference>
<dbReference type="Gene3D" id="3.10.580.10">
    <property type="entry name" value="CBS-domain"/>
    <property type="match status" value="1"/>
</dbReference>
<dbReference type="SMART" id="SM00116">
    <property type="entry name" value="CBS"/>
    <property type="match status" value="2"/>
</dbReference>
<evidence type="ECO:0000256" key="1">
    <source>
        <dbReference type="ARBA" id="ARBA00023122"/>
    </source>
</evidence>
<dbReference type="InterPro" id="IPR051257">
    <property type="entry name" value="Diverse_CBS-Domain"/>
</dbReference>
<keyword evidence="1 2" id="KW-0129">CBS domain</keyword>
<dbReference type="Proteomes" id="UP001595711">
    <property type="component" value="Unassembled WGS sequence"/>
</dbReference>
<dbReference type="Pfam" id="PF00571">
    <property type="entry name" value="CBS"/>
    <property type="match status" value="2"/>
</dbReference>
<sequence>MKVSDIMTPRVETVSTEATVGQAIRLMLQKHISGLPVVDAGGALAGIVTEGDFLRRQELGTAPHAHWLQAILSPGGTAEDYTRSHTRKVADVMTADVVSVTEDQPVAVVVKLMEKHRIKRVPVVRGGKVIGLVSRADLLRAFAGALAEVKPVQTSDKAIRDSIIAEMNKESWAPTASVNVIVRDGAVHLWGSIFQESQRAALKAMAAATPGVKDVQDHLIWLEPMSGLALEAPKAE</sequence>
<dbReference type="EMBL" id="JBHRYJ010000001">
    <property type="protein sequence ID" value="MFC3675098.1"/>
    <property type="molecule type" value="Genomic_DNA"/>
</dbReference>
<dbReference type="InterPro" id="IPR007055">
    <property type="entry name" value="BON_dom"/>
</dbReference>
<feature type="domain" description="BON" evidence="3">
    <location>
        <begin position="155"/>
        <end position="223"/>
    </location>
</feature>
<dbReference type="PROSITE" id="PS50914">
    <property type="entry name" value="BON"/>
    <property type="match status" value="1"/>
</dbReference>
<accession>A0ABV7VDF4</accession>
<evidence type="ECO:0000313" key="5">
    <source>
        <dbReference type="EMBL" id="MFC3675098.1"/>
    </source>
</evidence>
<reference evidence="6" key="1">
    <citation type="journal article" date="2019" name="Int. J. Syst. Evol. Microbiol.">
        <title>The Global Catalogue of Microorganisms (GCM) 10K type strain sequencing project: providing services to taxonomists for standard genome sequencing and annotation.</title>
        <authorList>
            <consortium name="The Broad Institute Genomics Platform"/>
            <consortium name="The Broad Institute Genome Sequencing Center for Infectious Disease"/>
            <person name="Wu L."/>
            <person name="Ma J."/>
        </authorList>
    </citation>
    <scope>NUCLEOTIDE SEQUENCE [LARGE SCALE GENOMIC DNA]</scope>
    <source>
        <strain evidence="6">KCTC 42182</strain>
    </source>
</reference>
<name>A0ABV7VDF4_9PROT</name>
<dbReference type="PANTHER" id="PTHR43080">
    <property type="entry name" value="CBS DOMAIN-CONTAINING PROTEIN CBSX3, MITOCHONDRIAL"/>
    <property type="match status" value="1"/>
</dbReference>
<dbReference type="PROSITE" id="PS51371">
    <property type="entry name" value="CBS"/>
    <property type="match status" value="2"/>
</dbReference>
<organism evidence="5 6">
    <name type="scientific">Ferrovibrio xuzhouensis</name>
    <dbReference type="NCBI Taxonomy" id="1576914"/>
    <lineage>
        <taxon>Bacteria</taxon>
        <taxon>Pseudomonadati</taxon>
        <taxon>Pseudomonadota</taxon>
        <taxon>Alphaproteobacteria</taxon>
        <taxon>Rhodospirillales</taxon>
        <taxon>Rhodospirillaceae</taxon>
        <taxon>Ferrovibrio</taxon>
    </lineage>
</organism>
<dbReference type="InterPro" id="IPR046342">
    <property type="entry name" value="CBS_dom_sf"/>
</dbReference>
<protein>
    <submittedName>
        <fullName evidence="5">CBS domain-containing protein</fullName>
    </submittedName>
</protein>
<dbReference type="PANTHER" id="PTHR43080:SF26">
    <property type="entry name" value="REGULATORY PROTEIN"/>
    <property type="match status" value="1"/>
</dbReference>
<proteinExistence type="predicted"/>
<evidence type="ECO:0000259" key="3">
    <source>
        <dbReference type="PROSITE" id="PS50914"/>
    </source>
</evidence>
<dbReference type="Pfam" id="PF04972">
    <property type="entry name" value="BON"/>
    <property type="match status" value="1"/>
</dbReference>
<feature type="domain" description="CBS" evidence="4">
    <location>
        <begin position="7"/>
        <end position="63"/>
    </location>
</feature>
<comment type="caution">
    <text evidence="5">The sequence shown here is derived from an EMBL/GenBank/DDBJ whole genome shotgun (WGS) entry which is preliminary data.</text>
</comment>
<dbReference type="RefSeq" id="WP_379723021.1">
    <property type="nucleotide sequence ID" value="NZ_JBHRYJ010000001.1"/>
</dbReference>
<dbReference type="SUPFAM" id="SSF54631">
    <property type="entry name" value="CBS-domain pair"/>
    <property type="match status" value="1"/>
</dbReference>
<gene>
    <name evidence="5" type="ORF">ACFOOQ_06070</name>
</gene>
<evidence type="ECO:0000256" key="2">
    <source>
        <dbReference type="PROSITE-ProRule" id="PRU00703"/>
    </source>
</evidence>
<evidence type="ECO:0000313" key="6">
    <source>
        <dbReference type="Proteomes" id="UP001595711"/>
    </source>
</evidence>
<dbReference type="Gene3D" id="3.30.1340.30">
    <property type="match status" value="1"/>
</dbReference>
<feature type="domain" description="CBS" evidence="4">
    <location>
        <begin position="93"/>
        <end position="148"/>
    </location>
</feature>
<keyword evidence="6" id="KW-1185">Reference proteome</keyword>
<dbReference type="InterPro" id="IPR000644">
    <property type="entry name" value="CBS_dom"/>
</dbReference>
<dbReference type="InterPro" id="IPR017080">
    <property type="entry name" value="UCP036990_CBS_BON"/>
</dbReference>
<evidence type="ECO:0000259" key="4">
    <source>
        <dbReference type="PROSITE" id="PS51371"/>
    </source>
</evidence>
<dbReference type="CDD" id="cd04586">
    <property type="entry name" value="CBS_pair_BON_assoc"/>
    <property type="match status" value="1"/>
</dbReference>